<evidence type="ECO:0000256" key="1">
    <source>
        <dbReference type="ARBA" id="ARBA00023242"/>
    </source>
</evidence>
<dbReference type="EMBL" id="BMAO01018237">
    <property type="protein sequence ID" value="GFR22105.1"/>
    <property type="molecule type" value="Genomic_DNA"/>
</dbReference>
<comment type="caution">
    <text evidence="3">The sequence shown here is derived from an EMBL/GenBank/DDBJ whole genome shotgun (WGS) entry which is preliminary data.</text>
</comment>
<dbReference type="AlphaFoldDB" id="A0A8X6LU57"/>
<dbReference type="PROSITE" id="PS51156">
    <property type="entry name" value="ELM2"/>
    <property type="match status" value="1"/>
</dbReference>
<evidence type="ECO:0000313" key="3">
    <source>
        <dbReference type="EMBL" id="GFR22105.1"/>
    </source>
</evidence>
<feature type="domain" description="ELM2" evidence="2">
    <location>
        <begin position="45"/>
        <end position="129"/>
    </location>
</feature>
<name>A0A8X6LU57_TRICU</name>
<evidence type="ECO:0000313" key="4">
    <source>
        <dbReference type="Proteomes" id="UP000887116"/>
    </source>
</evidence>
<dbReference type="OrthoDB" id="10064338at2759"/>
<keyword evidence="1" id="KW-0539">Nucleus</keyword>
<organism evidence="3 4">
    <name type="scientific">Trichonephila clavata</name>
    <name type="common">Joro spider</name>
    <name type="synonym">Nephila clavata</name>
    <dbReference type="NCBI Taxonomy" id="2740835"/>
    <lineage>
        <taxon>Eukaryota</taxon>
        <taxon>Metazoa</taxon>
        <taxon>Ecdysozoa</taxon>
        <taxon>Arthropoda</taxon>
        <taxon>Chelicerata</taxon>
        <taxon>Arachnida</taxon>
        <taxon>Araneae</taxon>
        <taxon>Araneomorphae</taxon>
        <taxon>Entelegynae</taxon>
        <taxon>Araneoidea</taxon>
        <taxon>Nephilidae</taxon>
        <taxon>Trichonephila</taxon>
    </lineage>
</organism>
<evidence type="ECO:0000259" key="2">
    <source>
        <dbReference type="PROSITE" id="PS51156"/>
    </source>
</evidence>
<accession>A0A8X6LU57</accession>
<reference evidence="3" key="1">
    <citation type="submission" date="2020-07" db="EMBL/GenBank/DDBJ databases">
        <title>Multicomponent nature underlies the extraordinary mechanical properties of spider dragline silk.</title>
        <authorList>
            <person name="Kono N."/>
            <person name="Nakamura H."/>
            <person name="Mori M."/>
            <person name="Yoshida Y."/>
            <person name="Ohtoshi R."/>
            <person name="Malay A.D."/>
            <person name="Moran D.A.P."/>
            <person name="Tomita M."/>
            <person name="Numata K."/>
            <person name="Arakawa K."/>
        </authorList>
    </citation>
    <scope>NUCLEOTIDE SEQUENCE</scope>
</reference>
<proteinExistence type="predicted"/>
<keyword evidence="4" id="KW-1185">Reference proteome</keyword>
<gene>
    <name evidence="3" type="primary">NCL1_28082</name>
    <name evidence="3" type="ORF">TNCT_12491</name>
</gene>
<dbReference type="Proteomes" id="UP000887116">
    <property type="component" value="Unassembled WGS sequence"/>
</dbReference>
<dbReference type="InterPro" id="IPR000949">
    <property type="entry name" value="ELM2_dom"/>
</dbReference>
<dbReference type="Pfam" id="PF01448">
    <property type="entry name" value="ELM2"/>
    <property type="match status" value="1"/>
</dbReference>
<protein>
    <submittedName>
        <fullName evidence="3">REST corepressor 3</fullName>
    </submittedName>
</protein>
<sequence>MPCAVFMADFQLSTGHDFLCKPEMEHSFLEHGLRAGSSSHKYQAANTILGHKYQADIPNLIPEGLRPKDENEEDGLIWSPCSTIDDKILVGCVNETREKLEYSQEQSLGILYWNAYDLEKTRKEVLKYRAQS</sequence>